<dbReference type="PANTHER" id="PTHR44591:SF3">
    <property type="entry name" value="RESPONSE REGULATORY DOMAIN-CONTAINING PROTEIN"/>
    <property type="match status" value="1"/>
</dbReference>
<dbReference type="CDD" id="cd00156">
    <property type="entry name" value="REC"/>
    <property type="match status" value="1"/>
</dbReference>
<organism evidence="4 5">
    <name type="scientific">Salibacter halophilus</name>
    <dbReference type="NCBI Taxonomy" id="1803916"/>
    <lineage>
        <taxon>Bacteria</taxon>
        <taxon>Pseudomonadati</taxon>
        <taxon>Bacteroidota</taxon>
        <taxon>Flavobacteriia</taxon>
        <taxon>Flavobacteriales</taxon>
        <taxon>Salibacteraceae</taxon>
        <taxon>Salibacter</taxon>
    </lineage>
</organism>
<sequence length="345" mass="39975">MKTRNILVIEDELDLLNSIKDILELKGYHVFDFSKPQSALNYINENKNQIDLILSDIMMPEMSGFELLREIRSNSQLDLIPFVFLTAKIKEDDVRHGFALGADDYIKKPFEISVLSNSISAQLKKRDSFLALLEENSKKVKVATNTFDQLSFFNSHVLRAPLANILTILEEKKPLNEEETYYIKEQAKRIDRAVMLLTSKMSRFKGEIDYQIKKLPDFNLLEEVVFVDDDNFQVQHIKMLFERFFPHIKLNCFSNPLEVINIKHEPQLLITDINMPEMSGFELIETLSSKEFFPPTVILTSSIDLEDLEKAMSFDNVFQFLRKPFTPSDFKKAFINNKGEPGSIN</sequence>
<evidence type="ECO:0000256" key="1">
    <source>
        <dbReference type="ARBA" id="ARBA00022553"/>
    </source>
</evidence>
<feature type="domain" description="Response regulatory" evidence="3">
    <location>
        <begin position="223"/>
        <end position="338"/>
    </location>
</feature>
<dbReference type="InterPro" id="IPR011006">
    <property type="entry name" value="CheY-like_superfamily"/>
</dbReference>
<evidence type="ECO:0000256" key="2">
    <source>
        <dbReference type="PROSITE-ProRule" id="PRU00169"/>
    </source>
</evidence>
<dbReference type="CDD" id="cd17574">
    <property type="entry name" value="REC_OmpR"/>
    <property type="match status" value="1"/>
</dbReference>
<dbReference type="SMART" id="SM00448">
    <property type="entry name" value="REC"/>
    <property type="match status" value="2"/>
</dbReference>
<feature type="domain" description="Response regulatory" evidence="3">
    <location>
        <begin position="5"/>
        <end position="123"/>
    </location>
</feature>
<dbReference type="OrthoDB" id="6190788at2"/>
<accession>A0A6N6M929</accession>
<proteinExistence type="predicted"/>
<evidence type="ECO:0000259" key="3">
    <source>
        <dbReference type="PROSITE" id="PS50110"/>
    </source>
</evidence>
<evidence type="ECO:0000313" key="5">
    <source>
        <dbReference type="Proteomes" id="UP000435357"/>
    </source>
</evidence>
<comment type="caution">
    <text evidence="4">The sequence shown here is derived from an EMBL/GenBank/DDBJ whole genome shotgun (WGS) entry which is preliminary data.</text>
</comment>
<dbReference type="Proteomes" id="UP000435357">
    <property type="component" value="Unassembled WGS sequence"/>
</dbReference>
<dbReference type="InterPro" id="IPR001789">
    <property type="entry name" value="Sig_transdc_resp-reg_receiver"/>
</dbReference>
<dbReference type="RefSeq" id="WP_151168280.1">
    <property type="nucleotide sequence ID" value="NZ_WACR01000007.1"/>
</dbReference>
<dbReference type="Gene3D" id="3.40.50.2300">
    <property type="match status" value="2"/>
</dbReference>
<name>A0A6N6M929_9FLAO</name>
<protein>
    <submittedName>
        <fullName evidence="4">Response regulator</fullName>
    </submittedName>
</protein>
<dbReference type="SUPFAM" id="SSF52172">
    <property type="entry name" value="CheY-like"/>
    <property type="match status" value="2"/>
</dbReference>
<gene>
    <name evidence="4" type="ORF">F3059_08685</name>
</gene>
<dbReference type="Pfam" id="PF00072">
    <property type="entry name" value="Response_reg"/>
    <property type="match status" value="2"/>
</dbReference>
<keyword evidence="5" id="KW-1185">Reference proteome</keyword>
<reference evidence="4 5" key="1">
    <citation type="submission" date="2019-09" db="EMBL/GenBank/DDBJ databases">
        <title>Genomes of Cryomorphaceae.</title>
        <authorList>
            <person name="Bowman J.P."/>
        </authorList>
    </citation>
    <scope>NUCLEOTIDE SEQUENCE [LARGE SCALE GENOMIC DNA]</scope>
    <source>
        <strain evidence="4 5">KCTC 52047</strain>
    </source>
</reference>
<dbReference type="EMBL" id="WACR01000007">
    <property type="protein sequence ID" value="KAB1063636.1"/>
    <property type="molecule type" value="Genomic_DNA"/>
</dbReference>
<dbReference type="GO" id="GO:0000160">
    <property type="term" value="P:phosphorelay signal transduction system"/>
    <property type="evidence" value="ECO:0007669"/>
    <property type="project" value="InterPro"/>
</dbReference>
<dbReference type="InterPro" id="IPR050595">
    <property type="entry name" value="Bact_response_regulator"/>
</dbReference>
<dbReference type="PROSITE" id="PS50110">
    <property type="entry name" value="RESPONSE_REGULATORY"/>
    <property type="match status" value="2"/>
</dbReference>
<dbReference type="AlphaFoldDB" id="A0A6N6M929"/>
<dbReference type="PANTHER" id="PTHR44591">
    <property type="entry name" value="STRESS RESPONSE REGULATOR PROTEIN 1"/>
    <property type="match status" value="1"/>
</dbReference>
<keyword evidence="1 2" id="KW-0597">Phosphoprotein</keyword>
<feature type="modified residue" description="4-aspartylphosphate" evidence="2">
    <location>
        <position position="272"/>
    </location>
</feature>
<feature type="modified residue" description="4-aspartylphosphate" evidence="2">
    <location>
        <position position="56"/>
    </location>
</feature>
<evidence type="ECO:0000313" key="4">
    <source>
        <dbReference type="EMBL" id="KAB1063636.1"/>
    </source>
</evidence>